<keyword evidence="8" id="KW-1278">Translocase</keyword>
<dbReference type="PANTHER" id="PTHR43790:SF3">
    <property type="entry name" value="D-ALLOSE IMPORT ATP-BINDING PROTEIN ALSA-RELATED"/>
    <property type="match status" value="1"/>
</dbReference>
<keyword evidence="6" id="KW-0547">Nucleotide-binding</keyword>
<comment type="caution">
    <text evidence="11">The sequence shown here is derived from an EMBL/GenBank/DDBJ whole genome shotgun (WGS) entry which is preliminary data.</text>
</comment>
<feature type="domain" description="ABC transporter" evidence="10">
    <location>
        <begin position="254"/>
        <end position="497"/>
    </location>
</feature>
<sequence>MSEEYALELEHIRKEYPGVVALSDVTLQLKKGEILALIGENGAGKSTLIKCCSGAVVPTSGHIKVNGKVFSRMTPQLAAENGIAIIYQEFNNVGELSAAENLFLGRPIRKGVVIDRKAMNEEARKAFDQLKIDIDPNELVKNLTVGYQQMIEIAKAIQQNAKVLIMDEPSAPLTSNEVENMFKVVRLLKKKGISIIYISHRLEEIFALSDRIEVIRDGEYIDTLITKDATVDQLIKLMVGRDMSQKYPERTSKIDQSQVVLELQHVYGNGDKDISFKLHKGEVLGLGGLVGAGRTEIAEVIFGAKKKTAGKILLNGKEINPTCPKDAIDMGIALVPEDRKRHGALLTVSIKNNVNMPIYQRISKASVINSTVERNTTKKYIDELQIKTPTMAQLVKNLSGGNQQKVILAKWLAADAEVIIFDEPTRGIDVGAKQEIYKLINKLIAEGHSVLMISSEMEELMGMSDRIIVLAEHEITGELSKEEFNADTIMAYASALDMDKKKEEVAK</sequence>
<dbReference type="InterPro" id="IPR003593">
    <property type="entry name" value="AAA+_ATPase"/>
</dbReference>
<keyword evidence="7 11" id="KW-0067">ATP-binding</keyword>
<dbReference type="SMART" id="SM00382">
    <property type="entry name" value="AAA"/>
    <property type="match status" value="2"/>
</dbReference>
<evidence type="ECO:0000256" key="6">
    <source>
        <dbReference type="ARBA" id="ARBA00022741"/>
    </source>
</evidence>
<dbReference type="PANTHER" id="PTHR43790">
    <property type="entry name" value="CARBOHYDRATE TRANSPORT ATP-BINDING PROTEIN MG119-RELATED"/>
    <property type="match status" value="1"/>
</dbReference>
<dbReference type="InterPro" id="IPR003439">
    <property type="entry name" value="ABC_transporter-like_ATP-bd"/>
</dbReference>
<dbReference type="SUPFAM" id="SSF52540">
    <property type="entry name" value="P-loop containing nucleoside triphosphate hydrolases"/>
    <property type="match status" value="2"/>
</dbReference>
<dbReference type="InterPro" id="IPR017871">
    <property type="entry name" value="ABC_transporter-like_CS"/>
</dbReference>
<name>A0A7X2P8X2_9FIRM</name>
<evidence type="ECO:0000256" key="1">
    <source>
        <dbReference type="ARBA" id="ARBA00004202"/>
    </source>
</evidence>
<dbReference type="CDD" id="cd03216">
    <property type="entry name" value="ABC_Carb_Monos_I"/>
    <property type="match status" value="1"/>
</dbReference>
<proteinExistence type="predicted"/>
<feature type="domain" description="ABC transporter" evidence="10">
    <location>
        <begin position="7"/>
        <end position="242"/>
    </location>
</feature>
<evidence type="ECO:0000256" key="8">
    <source>
        <dbReference type="ARBA" id="ARBA00022967"/>
    </source>
</evidence>
<evidence type="ECO:0000256" key="2">
    <source>
        <dbReference type="ARBA" id="ARBA00022448"/>
    </source>
</evidence>
<evidence type="ECO:0000259" key="10">
    <source>
        <dbReference type="PROSITE" id="PS50893"/>
    </source>
</evidence>
<evidence type="ECO:0000256" key="9">
    <source>
        <dbReference type="ARBA" id="ARBA00023136"/>
    </source>
</evidence>
<keyword evidence="3" id="KW-1003">Cell membrane</keyword>
<comment type="subcellular location">
    <subcellularLocation>
        <location evidence="1">Cell membrane</location>
        <topology evidence="1">Peripheral membrane protein</topology>
    </subcellularLocation>
</comment>
<organism evidence="11 12">
    <name type="scientific">Bilifractor porci</name>
    <dbReference type="NCBI Taxonomy" id="2606636"/>
    <lineage>
        <taxon>Bacteria</taxon>
        <taxon>Bacillati</taxon>
        <taxon>Bacillota</taxon>
        <taxon>Clostridia</taxon>
        <taxon>Lachnospirales</taxon>
        <taxon>Lachnospiraceae</taxon>
        <taxon>Bilifractor</taxon>
    </lineage>
</organism>
<protein>
    <submittedName>
        <fullName evidence="11">Sugar ABC transporter ATP-binding protein</fullName>
    </submittedName>
</protein>
<dbReference type="InterPro" id="IPR027417">
    <property type="entry name" value="P-loop_NTPase"/>
</dbReference>
<evidence type="ECO:0000256" key="3">
    <source>
        <dbReference type="ARBA" id="ARBA00022475"/>
    </source>
</evidence>
<dbReference type="Gene3D" id="3.40.50.300">
    <property type="entry name" value="P-loop containing nucleotide triphosphate hydrolases"/>
    <property type="match status" value="2"/>
</dbReference>
<dbReference type="GO" id="GO:0005524">
    <property type="term" value="F:ATP binding"/>
    <property type="evidence" value="ECO:0007669"/>
    <property type="project" value="UniProtKB-KW"/>
</dbReference>
<dbReference type="CDD" id="cd03215">
    <property type="entry name" value="ABC_Carb_Monos_II"/>
    <property type="match status" value="1"/>
</dbReference>
<reference evidence="11 12" key="1">
    <citation type="submission" date="2019-08" db="EMBL/GenBank/DDBJ databases">
        <title>In-depth cultivation of the pig gut microbiome towards novel bacterial diversity and tailored functional studies.</title>
        <authorList>
            <person name="Wylensek D."/>
            <person name="Hitch T.C.A."/>
            <person name="Clavel T."/>
        </authorList>
    </citation>
    <scope>NUCLEOTIDE SEQUENCE [LARGE SCALE GENOMIC DNA]</scope>
    <source>
        <strain evidence="11 12">Oil+RF-744-WCA-WT-13</strain>
    </source>
</reference>
<keyword evidence="4" id="KW-0762">Sugar transport</keyword>
<dbReference type="PROSITE" id="PS00211">
    <property type="entry name" value="ABC_TRANSPORTER_1"/>
    <property type="match status" value="1"/>
</dbReference>
<evidence type="ECO:0000313" key="11">
    <source>
        <dbReference type="EMBL" id="MST82407.1"/>
    </source>
</evidence>
<dbReference type="AlphaFoldDB" id="A0A7X2P8X2"/>
<dbReference type="Pfam" id="PF00005">
    <property type="entry name" value="ABC_tran"/>
    <property type="match status" value="2"/>
</dbReference>
<evidence type="ECO:0000256" key="7">
    <source>
        <dbReference type="ARBA" id="ARBA00022840"/>
    </source>
</evidence>
<keyword evidence="12" id="KW-1185">Reference proteome</keyword>
<keyword evidence="5" id="KW-0677">Repeat</keyword>
<evidence type="ECO:0000313" key="12">
    <source>
        <dbReference type="Proteomes" id="UP000466864"/>
    </source>
</evidence>
<accession>A0A7X2P8X2</accession>
<dbReference type="EMBL" id="VUMV01000006">
    <property type="protein sequence ID" value="MST82407.1"/>
    <property type="molecule type" value="Genomic_DNA"/>
</dbReference>
<evidence type="ECO:0000256" key="5">
    <source>
        <dbReference type="ARBA" id="ARBA00022737"/>
    </source>
</evidence>
<dbReference type="FunFam" id="3.40.50.300:FF:000127">
    <property type="entry name" value="Ribose import ATP-binding protein RbsA"/>
    <property type="match status" value="1"/>
</dbReference>
<keyword evidence="9" id="KW-0472">Membrane</keyword>
<gene>
    <name evidence="11" type="ORF">FYJ60_08780</name>
</gene>
<keyword evidence="2" id="KW-0813">Transport</keyword>
<dbReference type="GO" id="GO:0005886">
    <property type="term" value="C:plasma membrane"/>
    <property type="evidence" value="ECO:0007669"/>
    <property type="project" value="UniProtKB-SubCell"/>
</dbReference>
<evidence type="ECO:0000256" key="4">
    <source>
        <dbReference type="ARBA" id="ARBA00022597"/>
    </source>
</evidence>
<dbReference type="InterPro" id="IPR050107">
    <property type="entry name" value="ABC_carbohydrate_import_ATPase"/>
</dbReference>
<dbReference type="GO" id="GO:0016887">
    <property type="term" value="F:ATP hydrolysis activity"/>
    <property type="evidence" value="ECO:0007669"/>
    <property type="project" value="InterPro"/>
</dbReference>
<dbReference type="PROSITE" id="PS50893">
    <property type="entry name" value="ABC_TRANSPORTER_2"/>
    <property type="match status" value="2"/>
</dbReference>
<dbReference type="RefSeq" id="WP_154458322.1">
    <property type="nucleotide sequence ID" value="NZ_VUMV01000006.1"/>
</dbReference>
<dbReference type="Proteomes" id="UP000466864">
    <property type="component" value="Unassembled WGS sequence"/>
</dbReference>